<dbReference type="OrthoDB" id="9806320at2"/>
<keyword evidence="2 5" id="KW-0812">Transmembrane</keyword>
<accession>A0A329UC45</accession>
<feature type="transmembrane region" description="Helical" evidence="5">
    <location>
        <begin position="157"/>
        <end position="178"/>
    </location>
</feature>
<evidence type="ECO:0000313" key="8">
    <source>
        <dbReference type="Proteomes" id="UP000250583"/>
    </source>
</evidence>
<dbReference type="AlphaFoldDB" id="A0A329UC45"/>
<feature type="transmembrane region" description="Helical" evidence="5">
    <location>
        <begin position="35"/>
        <end position="55"/>
    </location>
</feature>
<dbReference type="EMBL" id="PRLE01000002">
    <property type="protein sequence ID" value="RAW60207.1"/>
    <property type="molecule type" value="Genomic_DNA"/>
</dbReference>
<feature type="domain" description="O-antigen ligase-related" evidence="6">
    <location>
        <begin position="193"/>
        <end position="339"/>
    </location>
</feature>
<dbReference type="Proteomes" id="UP000250583">
    <property type="component" value="Unassembled WGS sequence"/>
</dbReference>
<feature type="transmembrane region" description="Helical" evidence="5">
    <location>
        <begin position="190"/>
        <end position="222"/>
    </location>
</feature>
<dbReference type="GO" id="GO:0016020">
    <property type="term" value="C:membrane"/>
    <property type="evidence" value="ECO:0007669"/>
    <property type="project" value="UniProtKB-SubCell"/>
</dbReference>
<comment type="caution">
    <text evidence="7">The sequence shown here is derived from an EMBL/GenBank/DDBJ whole genome shotgun (WGS) entry which is preliminary data.</text>
</comment>
<feature type="transmembrane region" description="Helical" evidence="5">
    <location>
        <begin position="361"/>
        <end position="379"/>
    </location>
</feature>
<dbReference type="InterPro" id="IPR007016">
    <property type="entry name" value="O-antigen_ligase-rel_domated"/>
</dbReference>
<keyword evidence="4 5" id="KW-0472">Membrane</keyword>
<dbReference type="RefSeq" id="WP_112148158.1">
    <property type="nucleotide sequence ID" value="NZ_PRLE01000002.1"/>
</dbReference>
<gene>
    <name evidence="7" type="ORF">C4N22_04720</name>
</gene>
<feature type="transmembrane region" description="Helical" evidence="5">
    <location>
        <begin position="91"/>
        <end position="110"/>
    </location>
</feature>
<dbReference type="PANTHER" id="PTHR37422:SF17">
    <property type="entry name" value="O-ANTIGEN LIGASE"/>
    <property type="match status" value="1"/>
</dbReference>
<proteinExistence type="predicted"/>
<evidence type="ECO:0000256" key="3">
    <source>
        <dbReference type="ARBA" id="ARBA00022989"/>
    </source>
</evidence>
<evidence type="ECO:0000256" key="5">
    <source>
        <dbReference type="SAM" id="Phobius"/>
    </source>
</evidence>
<feature type="transmembrane region" description="Helical" evidence="5">
    <location>
        <begin position="67"/>
        <end position="85"/>
    </location>
</feature>
<feature type="transmembrane region" description="Helical" evidence="5">
    <location>
        <begin position="12"/>
        <end position="29"/>
    </location>
</feature>
<dbReference type="InterPro" id="IPR051533">
    <property type="entry name" value="WaaL-like"/>
</dbReference>
<reference evidence="7 8" key="1">
    <citation type="submission" date="2018-02" db="EMBL/GenBank/DDBJ databases">
        <title>Complete genome sequencing of Faecalibacterium prausnitzii strains isolated from the human gut.</title>
        <authorList>
            <person name="Fitzgerald B.C."/>
            <person name="Shkoporov A.N."/>
            <person name="Ross P.R."/>
            <person name="Hill C."/>
        </authorList>
    </citation>
    <scope>NUCLEOTIDE SEQUENCE [LARGE SCALE GENOMIC DNA]</scope>
    <source>
        <strain evidence="7 8">APC923/61-1</strain>
    </source>
</reference>
<evidence type="ECO:0000259" key="6">
    <source>
        <dbReference type="Pfam" id="PF04932"/>
    </source>
</evidence>
<feature type="transmembrane region" description="Helical" evidence="5">
    <location>
        <begin position="122"/>
        <end position="145"/>
    </location>
</feature>
<dbReference type="PANTHER" id="PTHR37422">
    <property type="entry name" value="TEICHURONIC ACID BIOSYNTHESIS PROTEIN TUAE"/>
    <property type="match status" value="1"/>
</dbReference>
<sequence>MKIKVRKKEMEVIPLLFFAIFYTLTRAWCATKLGAISYIAFIGIICTFIVGYIITYKKQSVKICKNSFWICYVLYLAYILLNMLAEADASSYAIFEYVFYMMFLFAMCYVMDNIAFETVLSVYEIIGVIIAIEAIWEFFSGNILFRLNSEIQVIRRAYGLIGSPLTLGMTLACIALISMYRGMISDKKHYLIGLLSIIGLFCTQSRGPLVGFTVGFAIMVFIHNYSMNRNARLPFLEGGLKAVAALCALYILIKWLSSYNGIANTIYQRIQTILVWNSTESANYQRMSKWQEAFDLFKMNPIFGIGVSSTGSRATTGIVLESGVLKKLVETGIMGFALYYYMMIGESLKNIRRAAKHHTKYCALAAGVMSSIFVENFIMQIVESAGVFMIFMWFFTYLIVVNRGGDGIE</sequence>
<protein>
    <recommendedName>
        <fullName evidence="6">O-antigen ligase-related domain-containing protein</fullName>
    </recommendedName>
</protein>
<comment type="subcellular location">
    <subcellularLocation>
        <location evidence="1">Membrane</location>
        <topology evidence="1">Multi-pass membrane protein</topology>
    </subcellularLocation>
</comment>
<dbReference type="Pfam" id="PF04932">
    <property type="entry name" value="Wzy_C"/>
    <property type="match status" value="1"/>
</dbReference>
<evidence type="ECO:0000313" key="7">
    <source>
        <dbReference type="EMBL" id="RAW60207.1"/>
    </source>
</evidence>
<feature type="transmembrane region" description="Helical" evidence="5">
    <location>
        <begin position="385"/>
        <end position="401"/>
    </location>
</feature>
<organism evidence="7 8">
    <name type="scientific">Faecalibacterium prausnitzii</name>
    <dbReference type="NCBI Taxonomy" id="853"/>
    <lineage>
        <taxon>Bacteria</taxon>
        <taxon>Bacillati</taxon>
        <taxon>Bacillota</taxon>
        <taxon>Clostridia</taxon>
        <taxon>Eubacteriales</taxon>
        <taxon>Oscillospiraceae</taxon>
        <taxon>Faecalibacterium</taxon>
    </lineage>
</organism>
<evidence type="ECO:0000256" key="2">
    <source>
        <dbReference type="ARBA" id="ARBA00022692"/>
    </source>
</evidence>
<keyword evidence="3 5" id="KW-1133">Transmembrane helix</keyword>
<feature type="transmembrane region" description="Helical" evidence="5">
    <location>
        <begin position="242"/>
        <end position="262"/>
    </location>
</feature>
<evidence type="ECO:0000256" key="1">
    <source>
        <dbReference type="ARBA" id="ARBA00004141"/>
    </source>
</evidence>
<evidence type="ECO:0000256" key="4">
    <source>
        <dbReference type="ARBA" id="ARBA00023136"/>
    </source>
</evidence>
<name>A0A329UC45_9FIRM</name>